<organism evidence="1">
    <name type="scientific">uncultured Chloroflexota bacterium</name>
    <dbReference type="NCBI Taxonomy" id="166587"/>
    <lineage>
        <taxon>Bacteria</taxon>
        <taxon>Bacillati</taxon>
        <taxon>Chloroflexota</taxon>
        <taxon>environmental samples</taxon>
    </lineage>
</organism>
<gene>
    <name evidence="1" type="ORF">HGMM_F53H06C15</name>
</gene>
<dbReference type="Gene3D" id="3.30.530.20">
    <property type="match status" value="1"/>
</dbReference>
<protein>
    <recommendedName>
        <fullName evidence="2">SRPBCC family protein</fullName>
    </recommendedName>
</protein>
<dbReference type="CDD" id="cd07821">
    <property type="entry name" value="PYR_PYL_RCAR_like"/>
    <property type="match status" value="1"/>
</dbReference>
<reference evidence="1" key="1">
    <citation type="journal article" date="2005" name="Environ. Microbiol.">
        <title>Genetic and functional properties of uncultivated thermophilic crenarchaeotes from a subsurface gold mine as revealed by analysis of genome fragments.</title>
        <authorList>
            <person name="Nunoura T."/>
            <person name="Hirayama H."/>
            <person name="Takami H."/>
            <person name="Oida H."/>
            <person name="Nishi S."/>
            <person name="Shimamura S."/>
            <person name="Suzuki Y."/>
            <person name="Inagaki F."/>
            <person name="Takai K."/>
            <person name="Nealson K.H."/>
            <person name="Horikoshi K."/>
        </authorList>
    </citation>
    <scope>NUCLEOTIDE SEQUENCE</scope>
</reference>
<evidence type="ECO:0000313" key="1">
    <source>
        <dbReference type="EMBL" id="BAL58017.1"/>
    </source>
</evidence>
<proteinExistence type="predicted"/>
<dbReference type="InterPro" id="IPR019587">
    <property type="entry name" value="Polyketide_cyclase/dehydratase"/>
</dbReference>
<reference evidence="1" key="2">
    <citation type="journal article" date="2012" name="PLoS ONE">
        <title>A Deeply Branching Thermophilic Bacterium with an Ancient Acetyl-CoA Pathway Dominates a Subsurface Ecosystem.</title>
        <authorList>
            <person name="Takami H."/>
            <person name="Noguchi H."/>
            <person name="Takaki Y."/>
            <person name="Uchiyama I."/>
            <person name="Toyoda A."/>
            <person name="Nishi S."/>
            <person name="Chee G.-J."/>
            <person name="Arai W."/>
            <person name="Nunoura T."/>
            <person name="Itoh T."/>
            <person name="Hattori M."/>
            <person name="Takai K."/>
        </authorList>
    </citation>
    <scope>NUCLEOTIDE SEQUENCE</scope>
</reference>
<sequence>MGRVSYSEEIKATPEQVWTILSDVTRLPDWAYTGGRFPYPVEGKYGSEQKEGPGTIWIGVSADGQTATQKITVWEPAKKLVYELQQIENAPLPMQQTNTFELEPVGDHTRVTWTVDWQVTGGFSLQSLLIRLTGNGAFEEMIAGSLENLKHLVEEEIARQAPDEPSSET</sequence>
<dbReference type="EMBL" id="AP011791">
    <property type="protein sequence ID" value="BAL58017.1"/>
    <property type="molecule type" value="Genomic_DNA"/>
</dbReference>
<name>H5SPD1_9CHLR</name>
<dbReference type="InterPro" id="IPR023393">
    <property type="entry name" value="START-like_dom_sf"/>
</dbReference>
<accession>H5SPD1</accession>
<dbReference type="AlphaFoldDB" id="H5SPD1"/>
<evidence type="ECO:0008006" key="2">
    <source>
        <dbReference type="Google" id="ProtNLM"/>
    </source>
</evidence>
<dbReference type="Pfam" id="PF10604">
    <property type="entry name" value="Polyketide_cyc2"/>
    <property type="match status" value="1"/>
</dbReference>
<dbReference type="SUPFAM" id="SSF55961">
    <property type="entry name" value="Bet v1-like"/>
    <property type="match status" value="1"/>
</dbReference>